<proteinExistence type="inferred from homology"/>
<feature type="binding site" evidence="6">
    <location>
        <position position="117"/>
    </location>
    <ligand>
        <name>substrate</name>
    </ligand>
</feature>
<accession>A0A2P2GP00</accession>
<feature type="binding site" evidence="6">
    <location>
        <position position="97"/>
    </location>
    <ligand>
        <name>substrate</name>
    </ligand>
</feature>
<comment type="cofactor">
    <cofactor evidence="6">
        <name>Mn(2+)</name>
        <dbReference type="ChEBI" id="CHEBI:29035"/>
    </cofactor>
    <text evidence="6">Binds 1 Mn(2+) ion per subunit.</text>
</comment>
<dbReference type="GO" id="GO:0046872">
    <property type="term" value="F:metal ion binding"/>
    <property type="evidence" value="ECO:0007669"/>
    <property type="project" value="UniProtKB-KW"/>
</dbReference>
<comment type="caution">
    <text evidence="7">The sequence shown here is derived from an EMBL/GenBank/DDBJ whole genome shotgun (WGS) entry which is preliminary data.</text>
</comment>
<dbReference type="GO" id="GO:0004730">
    <property type="term" value="F:pseudouridylate synthase activity"/>
    <property type="evidence" value="ECO:0007669"/>
    <property type="project" value="UniProtKB-UniRule"/>
</dbReference>
<dbReference type="Gene3D" id="3.40.1790.10">
    <property type="entry name" value="Indigoidine synthase domain"/>
    <property type="match status" value="1"/>
</dbReference>
<dbReference type="Proteomes" id="UP000265325">
    <property type="component" value="Unassembled WGS sequence"/>
</dbReference>
<keyword evidence="8" id="KW-1185">Reference proteome</keyword>
<evidence type="ECO:0000256" key="2">
    <source>
        <dbReference type="ARBA" id="ARBA00022801"/>
    </source>
</evidence>
<comment type="function">
    <text evidence="6">Catalyzes the reversible cleavage of pseudouridine 5'-phosphate (PsiMP) to ribose 5-phosphate and uracil. Functions biologically in the cleavage direction, as part of a pseudouridine degradation pathway.</text>
</comment>
<dbReference type="Pfam" id="PF04227">
    <property type="entry name" value="Indigoidine_A"/>
    <property type="match status" value="1"/>
</dbReference>
<organism evidence="7 8">
    <name type="scientific">Streptomyces showdoensis</name>
    <dbReference type="NCBI Taxonomy" id="68268"/>
    <lineage>
        <taxon>Bacteria</taxon>
        <taxon>Bacillati</taxon>
        <taxon>Actinomycetota</taxon>
        <taxon>Actinomycetes</taxon>
        <taxon>Kitasatosporales</taxon>
        <taxon>Streptomycetaceae</taxon>
        <taxon>Streptomyces</taxon>
    </lineage>
</organism>
<dbReference type="GO" id="GO:0016798">
    <property type="term" value="F:hydrolase activity, acting on glycosyl bonds"/>
    <property type="evidence" value="ECO:0007669"/>
    <property type="project" value="UniProtKB-KW"/>
</dbReference>
<keyword evidence="2 6" id="KW-0378">Hydrolase</keyword>
<sequence length="317" mass="33256">MTTSSHLRAPAFDPTLLALSEEVSEALAHGRPVVALESSVLSGFPYPENLELAREMDAGIRAQGAVPARIALLGGKLRVGLDDALLQEFCAYGKVPKVSTRDIGVTLAGGGPGGTTVSSSLLAAELAGIRVFAVAGIGGVHRDAPASYDISTDLVQFTRTRTAVVCAGAKSMLHPQWTLEWLETAGIPVIGYRCDDFPAYLSVSSGVRNPHRLDDLSDVARATWAHWRSGNGTSVLVTHPIAEDDGIPSQEIADALAEATELAAREGITGPAVTPYLLKAIAEATEGRTAAANRSVLKSTTVLAAEFAVHLAKEEQR</sequence>
<feature type="active site" description="Proton donor" evidence="6">
    <location>
        <position position="37"/>
    </location>
</feature>
<dbReference type="OrthoDB" id="9805870at2"/>
<dbReference type="SUPFAM" id="SSF110581">
    <property type="entry name" value="Indigoidine synthase A-like"/>
    <property type="match status" value="1"/>
</dbReference>
<dbReference type="GO" id="GO:0046113">
    <property type="term" value="P:nucleobase catabolic process"/>
    <property type="evidence" value="ECO:0007669"/>
    <property type="project" value="UniProtKB-UniRule"/>
</dbReference>
<comment type="subunit">
    <text evidence="6">Homotrimer.</text>
</comment>
<keyword evidence="3 6" id="KW-0464">Manganese</keyword>
<evidence type="ECO:0000256" key="1">
    <source>
        <dbReference type="ARBA" id="ARBA00022723"/>
    </source>
</evidence>
<evidence type="ECO:0000256" key="4">
    <source>
        <dbReference type="ARBA" id="ARBA00023239"/>
    </source>
</evidence>
<evidence type="ECO:0000313" key="8">
    <source>
        <dbReference type="Proteomes" id="UP000265325"/>
    </source>
</evidence>
<keyword evidence="1 6" id="KW-0479">Metal-binding</keyword>
<dbReference type="InterPro" id="IPR007342">
    <property type="entry name" value="PsuG"/>
</dbReference>
<dbReference type="PANTHER" id="PTHR42909:SF1">
    <property type="entry name" value="CARBOHYDRATE KINASE PFKB DOMAIN-CONTAINING PROTEIN"/>
    <property type="match status" value="1"/>
</dbReference>
<reference evidence="7 8" key="1">
    <citation type="submission" date="2015-05" db="EMBL/GenBank/DDBJ databases">
        <title>Draft Genome assembly of Streptomyces showdoensis.</title>
        <authorList>
            <person name="Thapa K.K."/>
            <person name="Metsa-Ketela M."/>
        </authorList>
    </citation>
    <scope>NUCLEOTIDE SEQUENCE [LARGE SCALE GENOMIC DNA]</scope>
    <source>
        <strain evidence="7 8">ATCC 15227</strain>
    </source>
</reference>
<dbReference type="EC" id="4.2.1.70" evidence="6"/>
<feature type="binding site" evidence="6">
    <location>
        <position position="149"/>
    </location>
    <ligand>
        <name>Mn(2+)</name>
        <dbReference type="ChEBI" id="CHEBI:29035"/>
    </ligand>
</feature>
<comment type="catalytic activity">
    <reaction evidence="6">
        <text>D-ribose 5-phosphate + uracil = psi-UMP + H2O</text>
        <dbReference type="Rhea" id="RHEA:18337"/>
        <dbReference type="ChEBI" id="CHEBI:15377"/>
        <dbReference type="ChEBI" id="CHEBI:17568"/>
        <dbReference type="ChEBI" id="CHEBI:58380"/>
        <dbReference type="ChEBI" id="CHEBI:78346"/>
        <dbReference type="EC" id="4.2.1.70"/>
    </reaction>
</comment>
<dbReference type="AlphaFoldDB" id="A0A2P2GP00"/>
<evidence type="ECO:0000256" key="3">
    <source>
        <dbReference type="ARBA" id="ARBA00023211"/>
    </source>
</evidence>
<dbReference type="RefSeq" id="WP_046908005.1">
    <property type="nucleotide sequence ID" value="NZ_BAAAXG010000012.1"/>
</dbReference>
<dbReference type="PANTHER" id="PTHR42909">
    <property type="entry name" value="ZGC:136858"/>
    <property type="match status" value="1"/>
</dbReference>
<dbReference type="EMBL" id="LAQS01000018">
    <property type="protein sequence ID" value="KKZ73237.1"/>
    <property type="molecule type" value="Genomic_DNA"/>
</dbReference>
<name>A0A2P2GP00_STREW</name>
<keyword evidence="5 6" id="KW-0326">Glycosidase</keyword>
<evidence type="ECO:0000256" key="5">
    <source>
        <dbReference type="ARBA" id="ARBA00023295"/>
    </source>
</evidence>
<gene>
    <name evidence="6" type="primary">psuG</name>
    <name evidence="7" type="ORF">VO63_13575</name>
</gene>
<comment type="similarity">
    <text evidence="6">Belongs to the pseudouridine-5'-phosphate glycosidase family.</text>
</comment>
<protein>
    <recommendedName>
        <fullName evidence="6">Pseudouridine-5'-phosphate glycosidase</fullName>
        <shortName evidence="6">PsiMP glycosidase</shortName>
        <ecNumber evidence="6">4.2.1.70</ecNumber>
    </recommendedName>
</protein>
<dbReference type="HAMAP" id="MF_01876">
    <property type="entry name" value="PsiMP_glycosidase"/>
    <property type="match status" value="1"/>
</dbReference>
<evidence type="ECO:0000256" key="6">
    <source>
        <dbReference type="HAMAP-Rule" id="MF_01876"/>
    </source>
</evidence>
<feature type="binding site" evidence="6">
    <location>
        <begin position="151"/>
        <end position="153"/>
    </location>
    <ligand>
        <name>substrate</name>
    </ligand>
</feature>
<dbReference type="GO" id="GO:0005737">
    <property type="term" value="C:cytoplasm"/>
    <property type="evidence" value="ECO:0007669"/>
    <property type="project" value="TreeGrafter"/>
</dbReference>
<evidence type="ECO:0000313" key="7">
    <source>
        <dbReference type="EMBL" id="KKZ73237.1"/>
    </source>
</evidence>
<dbReference type="SMR" id="A0A2P2GP00"/>
<feature type="active site" description="Nucleophile" evidence="6">
    <location>
        <position position="170"/>
    </location>
</feature>
<dbReference type="InterPro" id="IPR022830">
    <property type="entry name" value="Indigdn_synthA-like"/>
</dbReference>
<keyword evidence="4 6" id="KW-0456">Lyase</keyword>